<evidence type="ECO:0000313" key="15">
    <source>
        <dbReference type="Proteomes" id="UP000321903"/>
    </source>
</evidence>
<name>A0A5C7A5F4_9GAMM</name>
<keyword evidence="6 11" id="KW-0812">Transmembrane</keyword>
<evidence type="ECO:0000256" key="2">
    <source>
        <dbReference type="ARBA" id="ARBA00004141"/>
    </source>
</evidence>
<dbReference type="InterPro" id="IPR005467">
    <property type="entry name" value="His_kinase_dom"/>
</dbReference>
<dbReference type="PANTHER" id="PTHR45436:SF15">
    <property type="entry name" value="SENSOR HISTIDINE KINASE CUSS"/>
    <property type="match status" value="1"/>
</dbReference>
<comment type="subcellular location">
    <subcellularLocation>
        <location evidence="2">Membrane</location>
        <topology evidence="2">Multi-pass membrane protein</topology>
    </subcellularLocation>
</comment>
<dbReference type="CDD" id="cd00082">
    <property type="entry name" value="HisKA"/>
    <property type="match status" value="1"/>
</dbReference>
<keyword evidence="10 11" id="KW-0472">Membrane</keyword>
<accession>A0A5C7A5F4</accession>
<evidence type="ECO:0000256" key="11">
    <source>
        <dbReference type="SAM" id="Phobius"/>
    </source>
</evidence>
<dbReference type="InterPro" id="IPR036890">
    <property type="entry name" value="HATPase_C_sf"/>
</dbReference>
<dbReference type="RefSeq" id="WP_147221741.1">
    <property type="nucleotide sequence ID" value="NZ_CAJGYY010000001.1"/>
</dbReference>
<keyword evidence="8 11" id="KW-1133">Transmembrane helix</keyword>
<protein>
    <recommendedName>
        <fullName evidence="3">histidine kinase</fullName>
        <ecNumber evidence="3">2.7.13.3</ecNumber>
    </recommendedName>
</protein>
<evidence type="ECO:0000259" key="13">
    <source>
        <dbReference type="PROSITE" id="PS50885"/>
    </source>
</evidence>
<sequence>MTPIVTDGRLSLLWRTIFLLTLCVVVTQICLYLWIQHSVNGHFEQMDSEILTHAAFNLRQNITDNLLENQETAQLYNQPINQRPLQNAGLDYDVKTVITDNQGQIITSSLKGFVNQAGNKRSIKYLWQQHQDQPFDLKLDHRHYRAIVIRHSEHLALIALPIDVHHQYLVQFNRQLILILMAITFILVFIAAFSVHLGFAPLSTIRQKMTRINAEKLDDRIVVSEMPSELRPLADAYNAMMDKLEHNFDALSRFSDDIAHELRTPLATLSTQTQVMLSKPRHKTEYVEQLHHQHDTLEQLSGLINNMLLLAKTQKGLYDSQLKPVDTESLITKMIDYYEFMAEDRGILFEKSGNFTAVLGDDSLLQRLFANLISNATYYAASNSIISIQASTGTDNVMSEAQRTKQASIKPTFLKILLTNRLAEPLTQAEVNKLFERFYRHNRHNSLHSGTGLGLSIVQGIVNAHNGRLNITVKDKYYFQVSVALLTP</sequence>
<dbReference type="InterPro" id="IPR003660">
    <property type="entry name" value="HAMP_dom"/>
</dbReference>
<dbReference type="InterPro" id="IPR004358">
    <property type="entry name" value="Sig_transdc_His_kin-like_C"/>
</dbReference>
<reference evidence="14 15" key="1">
    <citation type="submission" date="2019-08" db="EMBL/GenBank/DDBJ databases">
        <title>Genome sequence of Psychrobacter frigidicola ACAM304 (type strain).</title>
        <authorList>
            <person name="Bowman J.P."/>
        </authorList>
    </citation>
    <scope>NUCLEOTIDE SEQUENCE [LARGE SCALE GENOMIC DNA]</scope>
    <source>
        <strain evidence="14 15">ACAM 304</strain>
    </source>
</reference>
<comment type="catalytic activity">
    <reaction evidence="1">
        <text>ATP + protein L-histidine = ADP + protein N-phospho-L-histidine.</text>
        <dbReference type="EC" id="2.7.13.3"/>
    </reaction>
</comment>
<evidence type="ECO:0000256" key="9">
    <source>
        <dbReference type="ARBA" id="ARBA00023012"/>
    </source>
</evidence>
<evidence type="ECO:0000256" key="4">
    <source>
        <dbReference type="ARBA" id="ARBA00022553"/>
    </source>
</evidence>
<dbReference type="InterPro" id="IPR003594">
    <property type="entry name" value="HATPase_dom"/>
</dbReference>
<dbReference type="PROSITE" id="PS50109">
    <property type="entry name" value="HIS_KIN"/>
    <property type="match status" value="1"/>
</dbReference>
<dbReference type="OrthoDB" id="5561773at2"/>
<keyword evidence="7" id="KW-0418">Kinase</keyword>
<dbReference type="InterPro" id="IPR036097">
    <property type="entry name" value="HisK_dim/P_sf"/>
</dbReference>
<dbReference type="Pfam" id="PF21085">
    <property type="entry name" value="CusS"/>
    <property type="match status" value="1"/>
</dbReference>
<dbReference type="PROSITE" id="PS50885">
    <property type="entry name" value="HAMP"/>
    <property type="match status" value="1"/>
</dbReference>
<evidence type="ECO:0000256" key="5">
    <source>
        <dbReference type="ARBA" id="ARBA00022679"/>
    </source>
</evidence>
<dbReference type="Proteomes" id="UP000321903">
    <property type="component" value="Unassembled WGS sequence"/>
</dbReference>
<dbReference type="AlphaFoldDB" id="A0A5C7A5F4"/>
<dbReference type="SMART" id="SM00387">
    <property type="entry name" value="HATPase_c"/>
    <property type="match status" value="1"/>
</dbReference>
<keyword evidence="9" id="KW-0902">Two-component regulatory system</keyword>
<evidence type="ECO:0000256" key="7">
    <source>
        <dbReference type="ARBA" id="ARBA00022777"/>
    </source>
</evidence>
<organism evidence="14 15">
    <name type="scientific">Psychrobacter frigidicola</name>
    <dbReference type="NCBI Taxonomy" id="45611"/>
    <lineage>
        <taxon>Bacteria</taxon>
        <taxon>Pseudomonadati</taxon>
        <taxon>Pseudomonadota</taxon>
        <taxon>Gammaproteobacteria</taxon>
        <taxon>Moraxellales</taxon>
        <taxon>Moraxellaceae</taxon>
        <taxon>Psychrobacter</taxon>
    </lineage>
</organism>
<dbReference type="SUPFAM" id="SSF47384">
    <property type="entry name" value="Homodimeric domain of signal transducing histidine kinase"/>
    <property type="match status" value="1"/>
</dbReference>
<evidence type="ECO:0000256" key="8">
    <source>
        <dbReference type="ARBA" id="ARBA00022989"/>
    </source>
</evidence>
<dbReference type="PANTHER" id="PTHR45436">
    <property type="entry name" value="SENSOR HISTIDINE KINASE YKOH"/>
    <property type="match status" value="1"/>
</dbReference>
<dbReference type="InterPro" id="IPR003661">
    <property type="entry name" value="HisK_dim/P_dom"/>
</dbReference>
<dbReference type="Pfam" id="PF02518">
    <property type="entry name" value="HATPase_c"/>
    <property type="match status" value="1"/>
</dbReference>
<dbReference type="Gene3D" id="1.10.287.130">
    <property type="match status" value="1"/>
</dbReference>
<dbReference type="EMBL" id="VORZ01000001">
    <property type="protein sequence ID" value="TXD97850.1"/>
    <property type="molecule type" value="Genomic_DNA"/>
</dbReference>
<keyword evidence="4" id="KW-0597">Phosphoprotein</keyword>
<dbReference type="PRINTS" id="PR00344">
    <property type="entry name" value="BCTRLSENSOR"/>
</dbReference>
<feature type="domain" description="Histidine kinase" evidence="12">
    <location>
        <begin position="257"/>
        <end position="487"/>
    </location>
</feature>
<dbReference type="InterPro" id="IPR048590">
    <property type="entry name" value="CusS-like_sensor"/>
</dbReference>
<evidence type="ECO:0000256" key="10">
    <source>
        <dbReference type="ARBA" id="ARBA00023136"/>
    </source>
</evidence>
<dbReference type="SMART" id="SM00304">
    <property type="entry name" value="HAMP"/>
    <property type="match status" value="1"/>
</dbReference>
<evidence type="ECO:0000256" key="6">
    <source>
        <dbReference type="ARBA" id="ARBA00022692"/>
    </source>
</evidence>
<dbReference type="EC" id="2.7.13.3" evidence="3"/>
<feature type="transmembrane region" description="Helical" evidence="11">
    <location>
        <begin position="12"/>
        <end position="35"/>
    </location>
</feature>
<dbReference type="SUPFAM" id="SSF55874">
    <property type="entry name" value="ATPase domain of HSP90 chaperone/DNA topoisomerase II/histidine kinase"/>
    <property type="match status" value="1"/>
</dbReference>
<feature type="transmembrane region" description="Helical" evidence="11">
    <location>
        <begin position="176"/>
        <end position="199"/>
    </location>
</feature>
<dbReference type="InterPro" id="IPR050428">
    <property type="entry name" value="TCS_sensor_his_kinase"/>
</dbReference>
<dbReference type="Gene3D" id="3.30.565.10">
    <property type="entry name" value="Histidine kinase-like ATPase, C-terminal domain"/>
    <property type="match status" value="1"/>
</dbReference>
<comment type="caution">
    <text evidence="14">The sequence shown here is derived from an EMBL/GenBank/DDBJ whole genome shotgun (WGS) entry which is preliminary data.</text>
</comment>
<keyword evidence="5" id="KW-0808">Transferase</keyword>
<evidence type="ECO:0000259" key="12">
    <source>
        <dbReference type="PROSITE" id="PS50109"/>
    </source>
</evidence>
<proteinExistence type="predicted"/>
<gene>
    <name evidence="14" type="ORF">ES754_02480</name>
</gene>
<evidence type="ECO:0000256" key="1">
    <source>
        <dbReference type="ARBA" id="ARBA00000085"/>
    </source>
</evidence>
<dbReference type="SMART" id="SM00388">
    <property type="entry name" value="HisKA"/>
    <property type="match status" value="1"/>
</dbReference>
<keyword evidence="15" id="KW-1185">Reference proteome</keyword>
<dbReference type="GO" id="GO:0005886">
    <property type="term" value="C:plasma membrane"/>
    <property type="evidence" value="ECO:0007669"/>
    <property type="project" value="TreeGrafter"/>
</dbReference>
<feature type="domain" description="HAMP" evidence="13">
    <location>
        <begin position="196"/>
        <end position="249"/>
    </location>
</feature>
<dbReference type="Pfam" id="PF00512">
    <property type="entry name" value="HisKA"/>
    <property type="match status" value="1"/>
</dbReference>
<evidence type="ECO:0000256" key="3">
    <source>
        <dbReference type="ARBA" id="ARBA00012438"/>
    </source>
</evidence>
<evidence type="ECO:0000313" key="14">
    <source>
        <dbReference type="EMBL" id="TXD97850.1"/>
    </source>
</evidence>
<dbReference type="GO" id="GO:0000155">
    <property type="term" value="F:phosphorelay sensor kinase activity"/>
    <property type="evidence" value="ECO:0007669"/>
    <property type="project" value="InterPro"/>
</dbReference>